<evidence type="ECO:0000256" key="1">
    <source>
        <dbReference type="ARBA" id="ARBA00022729"/>
    </source>
</evidence>
<keyword evidence="5" id="KW-1185">Reference proteome</keyword>
<gene>
    <name evidence="4" type="primary">pilY1-2</name>
    <name evidence="4" type="ordered locus">Gbem_2345</name>
</gene>
<dbReference type="InterPro" id="IPR014755">
    <property type="entry name" value="Cu-Rt/internalin_Ig-like"/>
</dbReference>
<evidence type="ECO:0000313" key="5">
    <source>
        <dbReference type="Proteomes" id="UP000008825"/>
    </source>
</evidence>
<dbReference type="STRING" id="404380.Gbem_2345"/>
<accession>B5EF48</accession>
<dbReference type="Proteomes" id="UP000008825">
    <property type="component" value="Chromosome"/>
</dbReference>
<dbReference type="KEGG" id="gbm:Gbem_2345"/>
<feature type="domain" description="SbsA Ig-like" evidence="3">
    <location>
        <begin position="241"/>
        <end position="341"/>
    </location>
</feature>
<dbReference type="RefSeq" id="WP_012530779.1">
    <property type="nucleotide sequence ID" value="NC_011146.1"/>
</dbReference>
<name>B5EF48_CITBB</name>
<organism evidence="4 5">
    <name type="scientific">Citrifermentans bemidjiense (strain ATCC BAA-1014 / DSM 16622 / JCM 12645 / Bem)</name>
    <name type="common">Geobacter bemidjiensis</name>
    <dbReference type="NCBI Taxonomy" id="404380"/>
    <lineage>
        <taxon>Bacteria</taxon>
        <taxon>Pseudomonadati</taxon>
        <taxon>Thermodesulfobacteriota</taxon>
        <taxon>Desulfuromonadia</taxon>
        <taxon>Geobacterales</taxon>
        <taxon>Geobacteraceae</taxon>
        <taxon>Citrifermentans</taxon>
    </lineage>
</organism>
<feature type="chain" id="PRO_5002829746" evidence="2">
    <location>
        <begin position="24"/>
        <end position="1590"/>
    </location>
</feature>
<proteinExistence type="predicted"/>
<dbReference type="InterPro" id="IPR032812">
    <property type="entry name" value="SbsA_Ig"/>
</dbReference>
<dbReference type="OrthoDB" id="7156875at2"/>
<evidence type="ECO:0000259" key="3">
    <source>
        <dbReference type="Pfam" id="PF13205"/>
    </source>
</evidence>
<dbReference type="Pfam" id="PF13205">
    <property type="entry name" value="Big_5"/>
    <property type="match status" value="3"/>
</dbReference>
<dbReference type="EMBL" id="CP001124">
    <property type="protein sequence ID" value="ACH39357.1"/>
    <property type="molecule type" value="Genomic_DNA"/>
</dbReference>
<feature type="domain" description="SbsA Ig-like" evidence="3">
    <location>
        <begin position="30"/>
        <end position="128"/>
    </location>
</feature>
<keyword evidence="1 2" id="KW-0732">Signal</keyword>
<dbReference type="PROSITE" id="PS51257">
    <property type="entry name" value="PROKAR_LIPOPROTEIN"/>
    <property type="match status" value="1"/>
</dbReference>
<reference evidence="4 5" key="1">
    <citation type="submission" date="2008-07" db="EMBL/GenBank/DDBJ databases">
        <title>Complete sequence of Geobacter bemidjiensis BEM.</title>
        <authorList>
            <consortium name="US DOE Joint Genome Institute"/>
            <person name="Lucas S."/>
            <person name="Copeland A."/>
            <person name="Lapidus A."/>
            <person name="Glavina del Rio T."/>
            <person name="Dalin E."/>
            <person name="Tice H."/>
            <person name="Bruce D."/>
            <person name="Goodwin L."/>
            <person name="Pitluck S."/>
            <person name="Kiss H."/>
            <person name="Brettin T."/>
            <person name="Detter J.C."/>
            <person name="Han C."/>
            <person name="Kuske C.R."/>
            <person name="Schmutz J."/>
            <person name="Larimer F."/>
            <person name="Land M."/>
            <person name="Hauser L."/>
            <person name="Kyrpides N."/>
            <person name="Lykidis A."/>
            <person name="Lovley D."/>
            <person name="Richardson P."/>
        </authorList>
    </citation>
    <scope>NUCLEOTIDE SEQUENCE [LARGE SCALE GENOMIC DNA]</scope>
    <source>
        <strain evidence="5">ATCC BAA-1014 / DSM 16622 / JCM 12645 / Bem</strain>
    </source>
</reference>
<feature type="domain" description="SbsA Ig-like" evidence="3">
    <location>
        <begin position="135"/>
        <end position="237"/>
    </location>
</feature>
<reference evidence="4 5" key="2">
    <citation type="journal article" date="2010" name="BMC Genomics">
        <title>The genome of Geobacter bemidjiensis, exemplar for the subsurface clade of Geobacter species that predominate in Fe(III)-reducing subsurface environments.</title>
        <authorList>
            <person name="Aklujkar M."/>
            <person name="Young N.D."/>
            <person name="Holmes D."/>
            <person name="Chavan M."/>
            <person name="Risso C."/>
            <person name="Kiss H.E."/>
            <person name="Han C.S."/>
            <person name="Land M.L."/>
            <person name="Lovley D.R."/>
        </authorList>
    </citation>
    <scope>NUCLEOTIDE SEQUENCE [LARGE SCALE GENOMIC DNA]</scope>
    <source>
        <strain evidence="5">ATCC BAA-1014 / DSM 16622 / JCM 12645 / Bem</strain>
    </source>
</reference>
<protein>
    <submittedName>
        <fullName evidence="4">Type IV pilus assembly protein PilY1</fullName>
    </submittedName>
</protein>
<dbReference type="HOGENOM" id="CLU_001890_4_0_7"/>
<dbReference type="eggNOG" id="COG3419">
    <property type="taxonomic scope" value="Bacteria"/>
</dbReference>
<dbReference type="InterPro" id="IPR036465">
    <property type="entry name" value="vWFA_dom_sf"/>
</dbReference>
<evidence type="ECO:0000313" key="4">
    <source>
        <dbReference type="EMBL" id="ACH39357.1"/>
    </source>
</evidence>
<sequence>MKTLFATLVTCLIFGCLAASAFAAPQILGSSLSPASGATNVDPAVVDTIWAEFDDARMDKDSFSGRISVDNGAKYSVSLVNDSKGDWVKISLKNNLQYSTTYTVSIDYRVQNKSGTKMGSNYSWSFTTKAKPSTDTTAPVVTATFPASSATDVPIASDISITFSEVMDPLSITTFSISVNNGTVSGTVSLDDTQKIATFHPTSSLNPDTPYTVTVSSTVGDAAGNRLPGDYTFTFRTLKVDSIAPRVVSVTPVSGATGVATGASISATFSEAVSAGTISSSSFSVSGVSGTVSYNPSTWVATFTPSAPLAAGSTYTVTISTAVQDLSGNSLAGAKVWTFTTAGATPPPSLNDYCQVPPYVSNDGTGVKPNLLLIVDNSGSMYEFAYKAPGTGTSSYDTSYDPAFPYFGYFDSARMYKYSGSYFEPDTAAAVNKSSFWSGNFLNWLTMRRVDIIRKVLVGGKALSRSTNTTNYLIAAEDPDRDFYKSYNNVRYTVRAGTSTEVIRDTTNNRSYDVKVYVGQNPPQDGLITGYRDKINFGLMFFNDGYRYESGVTAVKDGGHVAVDLGTTGTNLVTQIENTDPSTWTPLAETLFEASRYFEAADSAYNGGTYSGRDPIQYPCQKNFVMILTDGESTQDENLPGASTNLAGKVTDPSLDVKSWMDSIASQERYPSQYAASANTQSGSYYLEAVAYWAHNTDLRSSTLGKNALPGKQNITVYTVFAFDDSAIGREILQKTAKYGGYDDYDSTGRPDKTRKWDKNGDGIPDTYFEAQTGSVLAESLQNAFNDILARVSSGTAASILSNSEGSGANVLQALFYPKRFFGAQTSVDWIGELHNMWYYVDPFISNSTMREDSDYVEATPSPAHYLNLGRDNVVGFRYNASLDRTTARRFSDAQGDGRPDVDSNGDGVADSYTFLDEVDADSVKSIWRAGKLLWERSAPRTIYTQTVGTLTSFTGLDTSLASTRSLLQAANQTEADKIISYIAGTDQGGYRNRTVNIGGTPGVWRLGDIVASTPKLQSTMKLNAYNTPVPGGYGDTSYGDDRHKTGFIYSSAYANRGMVYVGANDGMLHAFKLGKLDVSSSGDRRASLSGTGLGEEQWAFIPKNALPYLTYYADPAYKHLYYVDGSTIINDVSMGKPAGCSSDYWNCAKATDGSNWRTVLVGSMGLGGASKMKGAGCKGTDCVETPALDPLDVTKGVGYSSYFALDVTQPESPSLMWEFGHQNLGFSTAGAALVKISARKADNVTPDKSKNGKWFAVLASGPTGPIDTSSHQFKGTSTQNLTIYVLNLEDGTVAAVLDTLVDGSKIANAFAGTITSGVSDTDRWNTASPGHYQDDAIYIGYTQLLGTTWTGGGVLRVVTGEDPNPRNWKLSKVIDGTGPVTTSVIRLQDRKNHNLWLYFGSGRYYYNQDDNDGQRRLYGVKDPCYTSADRLDASCSSGTSLSQLTNQSSTISNSISNQGWYINLAGEQTAASLGAERVVTDPVALTNGVVYYTTYAPTSDPCGFGGTTALWAAKFDTGGNPPAAALQGKVLVQLSTGSFEELDLEKRPPHTDPREVFDSLVGKASADSPPIFTKSNLKPVKRIMHIKEH</sequence>
<feature type="signal peptide" evidence="2">
    <location>
        <begin position="1"/>
        <end position="23"/>
    </location>
</feature>
<dbReference type="Gene3D" id="3.40.50.410">
    <property type="entry name" value="von Willebrand factor, type A domain"/>
    <property type="match status" value="1"/>
</dbReference>
<evidence type="ECO:0000256" key="2">
    <source>
        <dbReference type="SAM" id="SignalP"/>
    </source>
</evidence>
<dbReference type="Gene3D" id="2.60.40.1220">
    <property type="match status" value="2"/>
</dbReference>